<dbReference type="AlphaFoldDB" id="A0A6A6LM04"/>
<dbReference type="PANTHER" id="PTHR33700">
    <property type="entry name" value="MYB-LIKE PROTEIN X"/>
    <property type="match status" value="1"/>
</dbReference>
<name>A0A6A6LM04_HEVBR</name>
<protein>
    <submittedName>
        <fullName evidence="2">Uncharacterized protein</fullName>
    </submittedName>
</protein>
<evidence type="ECO:0000313" key="3">
    <source>
        <dbReference type="Proteomes" id="UP000467840"/>
    </source>
</evidence>
<feature type="compositionally biased region" description="Basic and acidic residues" evidence="1">
    <location>
        <begin position="89"/>
        <end position="110"/>
    </location>
</feature>
<evidence type="ECO:0000313" key="2">
    <source>
        <dbReference type="EMBL" id="KAF2301163.1"/>
    </source>
</evidence>
<dbReference type="Proteomes" id="UP000467840">
    <property type="component" value="Chromosome 4"/>
</dbReference>
<dbReference type="EMBL" id="JAAGAX010000010">
    <property type="protein sequence ID" value="KAF2301163.1"/>
    <property type="molecule type" value="Genomic_DNA"/>
</dbReference>
<sequence>MAIAFNFSQGSMEQNLISHHSSGRNYRSKVLDKKRVLQSVLLVGICMWLLYKVNNSHHQHESYNVNPQNPSERNITIVLGRKGMVKDLNGPKEESQDKNGPEEFERRDGGVGDDEIDVKNNEDAKNVLEIVQEETGILNGGNEAAHLAKSHFEIANEDSEIEIVDDIGENVHRVEAFLDENGIPPDAYYFINPTSYEPRAEPKNLNKNRAI</sequence>
<gene>
    <name evidence="2" type="ORF">GH714_020565</name>
</gene>
<evidence type="ECO:0000256" key="1">
    <source>
        <dbReference type="SAM" id="MobiDB-lite"/>
    </source>
</evidence>
<keyword evidence="3" id="KW-1185">Reference proteome</keyword>
<proteinExistence type="predicted"/>
<comment type="caution">
    <text evidence="2">The sequence shown here is derived from an EMBL/GenBank/DDBJ whole genome shotgun (WGS) entry which is preliminary data.</text>
</comment>
<feature type="region of interest" description="Disordered" evidence="1">
    <location>
        <begin position="86"/>
        <end position="114"/>
    </location>
</feature>
<accession>A0A6A6LM04</accession>
<reference evidence="2 3" key="1">
    <citation type="journal article" date="2020" name="Mol. Plant">
        <title>The Chromosome-Based Rubber Tree Genome Provides New Insights into Spurge Genome Evolution and Rubber Biosynthesis.</title>
        <authorList>
            <person name="Liu J."/>
            <person name="Shi C."/>
            <person name="Shi C.C."/>
            <person name="Li W."/>
            <person name="Zhang Q.J."/>
            <person name="Zhang Y."/>
            <person name="Li K."/>
            <person name="Lu H.F."/>
            <person name="Shi C."/>
            <person name="Zhu S.T."/>
            <person name="Xiao Z.Y."/>
            <person name="Nan H."/>
            <person name="Yue Y."/>
            <person name="Zhu X.G."/>
            <person name="Wu Y."/>
            <person name="Hong X.N."/>
            <person name="Fan G.Y."/>
            <person name="Tong Y."/>
            <person name="Zhang D."/>
            <person name="Mao C.L."/>
            <person name="Liu Y.L."/>
            <person name="Hao S.J."/>
            <person name="Liu W.Q."/>
            <person name="Lv M.Q."/>
            <person name="Zhang H.B."/>
            <person name="Liu Y."/>
            <person name="Hu-Tang G.R."/>
            <person name="Wang J.P."/>
            <person name="Wang J.H."/>
            <person name="Sun Y.H."/>
            <person name="Ni S.B."/>
            <person name="Chen W.B."/>
            <person name="Zhang X.C."/>
            <person name="Jiao Y.N."/>
            <person name="Eichler E.E."/>
            <person name="Li G.H."/>
            <person name="Liu X."/>
            <person name="Gao L.Z."/>
        </authorList>
    </citation>
    <scope>NUCLEOTIDE SEQUENCE [LARGE SCALE GENOMIC DNA]</scope>
    <source>
        <strain evidence="3">cv. GT1</strain>
        <tissue evidence="2">Leaf</tissue>
    </source>
</reference>
<organism evidence="2 3">
    <name type="scientific">Hevea brasiliensis</name>
    <name type="common">Para rubber tree</name>
    <name type="synonym">Siphonia brasiliensis</name>
    <dbReference type="NCBI Taxonomy" id="3981"/>
    <lineage>
        <taxon>Eukaryota</taxon>
        <taxon>Viridiplantae</taxon>
        <taxon>Streptophyta</taxon>
        <taxon>Embryophyta</taxon>
        <taxon>Tracheophyta</taxon>
        <taxon>Spermatophyta</taxon>
        <taxon>Magnoliopsida</taxon>
        <taxon>eudicotyledons</taxon>
        <taxon>Gunneridae</taxon>
        <taxon>Pentapetalae</taxon>
        <taxon>rosids</taxon>
        <taxon>fabids</taxon>
        <taxon>Malpighiales</taxon>
        <taxon>Euphorbiaceae</taxon>
        <taxon>Crotonoideae</taxon>
        <taxon>Micrandreae</taxon>
        <taxon>Hevea</taxon>
    </lineage>
</organism>
<dbReference type="PANTHER" id="PTHR33700:SF4">
    <property type="entry name" value="MYB-LIKE PROTEIN X"/>
    <property type="match status" value="1"/>
</dbReference>